<dbReference type="AlphaFoldDB" id="A0A2T9XXA8"/>
<organism evidence="4 5">
    <name type="scientific">Smittium megazygosporum</name>
    <dbReference type="NCBI Taxonomy" id="133381"/>
    <lineage>
        <taxon>Eukaryota</taxon>
        <taxon>Fungi</taxon>
        <taxon>Fungi incertae sedis</taxon>
        <taxon>Zoopagomycota</taxon>
        <taxon>Kickxellomycotina</taxon>
        <taxon>Harpellomycetes</taxon>
        <taxon>Harpellales</taxon>
        <taxon>Legeriomycetaceae</taxon>
        <taxon>Smittium</taxon>
    </lineage>
</organism>
<proteinExistence type="predicted"/>
<dbReference type="GO" id="GO:0008270">
    <property type="term" value="F:zinc ion binding"/>
    <property type="evidence" value="ECO:0007669"/>
    <property type="project" value="UniProtKB-KW"/>
</dbReference>
<keyword evidence="1" id="KW-0862">Zinc</keyword>
<dbReference type="InterPro" id="IPR001878">
    <property type="entry name" value="Znf_CCHC"/>
</dbReference>
<evidence type="ECO:0000313" key="5">
    <source>
        <dbReference type="Proteomes" id="UP000245609"/>
    </source>
</evidence>
<dbReference type="Proteomes" id="UP000245609">
    <property type="component" value="Unassembled WGS sequence"/>
</dbReference>
<name>A0A2T9XXA8_9FUNG</name>
<evidence type="ECO:0000313" key="4">
    <source>
        <dbReference type="EMBL" id="PVU84722.1"/>
    </source>
</evidence>
<dbReference type="GO" id="GO:0003676">
    <property type="term" value="F:nucleic acid binding"/>
    <property type="evidence" value="ECO:0007669"/>
    <property type="project" value="InterPro"/>
</dbReference>
<comment type="caution">
    <text evidence="4">The sequence shown here is derived from an EMBL/GenBank/DDBJ whole genome shotgun (WGS) entry which is preliminary data.</text>
</comment>
<keyword evidence="1" id="KW-0479">Metal-binding</keyword>
<evidence type="ECO:0000259" key="3">
    <source>
        <dbReference type="PROSITE" id="PS50158"/>
    </source>
</evidence>
<protein>
    <recommendedName>
        <fullName evidence="3">CCHC-type domain-containing protein</fullName>
    </recommendedName>
</protein>
<evidence type="ECO:0000256" key="2">
    <source>
        <dbReference type="SAM" id="MobiDB-lite"/>
    </source>
</evidence>
<dbReference type="InterPro" id="IPR036875">
    <property type="entry name" value="Znf_CCHC_sf"/>
</dbReference>
<feature type="compositionally biased region" description="Basic and acidic residues" evidence="2">
    <location>
        <begin position="1"/>
        <end position="25"/>
    </location>
</feature>
<feature type="domain" description="CCHC-type" evidence="3">
    <location>
        <begin position="66"/>
        <end position="79"/>
    </location>
</feature>
<evidence type="ECO:0000256" key="1">
    <source>
        <dbReference type="PROSITE-ProRule" id="PRU00047"/>
    </source>
</evidence>
<dbReference type="PROSITE" id="PS50158">
    <property type="entry name" value="ZF_CCHC"/>
    <property type="match status" value="1"/>
</dbReference>
<accession>A0A2T9XXA8</accession>
<dbReference type="SUPFAM" id="SSF57756">
    <property type="entry name" value="Retrovirus zinc finger-like domains"/>
    <property type="match status" value="1"/>
</dbReference>
<feature type="region of interest" description="Disordered" evidence="2">
    <location>
        <begin position="1"/>
        <end position="38"/>
    </location>
</feature>
<keyword evidence="1" id="KW-0863">Zinc-finger</keyword>
<reference evidence="4 5" key="1">
    <citation type="journal article" date="2018" name="MBio">
        <title>Comparative Genomics Reveals the Core Gene Toolbox for the Fungus-Insect Symbiosis.</title>
        <authorList>
            <person name="Wang Y."/>
            <person name="Stata M."/>
            <person name="Wang W."/>
            <person name="Stajich J.E."/>
            <person name="White M.M."/>
            <person name="Moncalvo J.M."/>
        </authorList>
    </citation>
    <scope>NUCLEOTIDE SEQUENCE [LARGE SCALE GENOMIC DNA]</scope>
    <source>
        <strain evidence="4 5">SC-DP-2</strain>
    </source>
</reference>
<keyword evidence="5" id="KW-1185">Reference proteome</keyword>
<dbReference type="EMBL" id="MBFS01003838">
    <property type="protein sequence ID" value="PVU84722.1"/>
    <property type="molecule type" value="Genomic_DNA"/>
</dbReference>
<gene>
    <name evidence="4" type="ORF">BB560_007284</name>
</gene>
<sequence>MNTDSKDVTHLERVLRKESTEKEQKSSQPAMKPTEDRNVDELTKMMKNLVLSSQKTNETLHKLVFCQNCGKLGHIRSRCYANQPKPRESKD</sequence>